<accession>A0A8D0DHN3</accession>
<dbReference type="InterPro" id="IPR050916">
    <property type="entry name" value="SCAN-C2H2_zinc_finger"/>
</dbReference>
<keyword evidence="4" id="KW-1185">Reference proteome</keyword>
<dbReference type="InterPro" id="IPR038269">
    <property type="entry name" value="SCAN_sf"/>
</dbReference>
<dbReference type="PROSITE" id="PS50804">
    <property type="entry name" value="SCAN_BOX"/>
    <property type="match status" value="1"/>
</dbReference>
<dbReference type="Pfam" id="PF02023">
    <property type="entry name" value="SCAN"/>
    <property type="match status" value="1"/>
</dbReference>
<keyword evidence="1" id="KW-0539">Nucleus</keyword>
<dbReference type="AlphaFoldDB" id="A0A8D0DHN3"/>
<organism evidence="3 4">
    <name type="scientific">Salvator merianae</name>
    <name type="common">Argentine black and white tegu</name>
    <name type="synonym">Tupinambis merianae</name>
    <dbReference type="NCBI Taxonomy" id="96440"/>
    <lineage>
        <taxon>Eukaryota</taxon>
        <taxon>Metazoa</taxon>
        <taxon>Chordata</taxon>
        <taxon>Craniata</taxon>
        <taxon>Vertebrata</taxon>
        <taxon>Euteleostomi</taxon>
        <taxon>Lepidosauria</taxon>
        <taxon>Squamata</taxon>
        <taxon>Bifurcata</taxon>
        <taxon>Unidentata</taxon>
        <taxon>Episquamata</taxon>
        <taxon>Laterata</taxon>
        <taxon>Teiioidea</taxon>
        <taxon>Teiidae</taxon>
        <taxon>Salvator</taxon>
    </lineage>
</organism>
<dbReference type="SMART" id="SM00431">
    <property type="entry name" value="SCAN"/>
    <property type="match status" value="1"/>
</dbReference>
<evidence type="ECO:0000313" key="4">
    <source>
        <dbReference type="Proteomes" id="UP000694421"/>
    </source>
</evidence>
<dbReference type="PANTHER" id="PTHR45935">
    <property type="entry name" value="PROTEIN ZBED8-RELATED"/>
    <property type="match status" value="1"/>
</dbReference>
<evidence type="ECO:0000259" key="2">
    <source>
        <dbReference type="PROSITE" id="PS50804"/>
    </source>
</evidence>
<reference evidence="3" key="2">
    <citation type="submission" date="2025-09" db="UniProtKB">
        <authorList>
            <consortium name="Ensembl"/>
        </authorList>
    </citation>
    <scope>IDENTIFICATION</scope>
</reference>
<dbReference type="SUPFAM" id="SSF47353">
    <property type="entry name" value="Retrovirus capsid dimerization domain-like"/>
    <property type="match status" value="1"/>
</dbReference>
<dbReference type="PANTHER" id="PTHR45935:SF15">
    <property type="entry name" value="SCAN BOX DOMAIN-CONTAINING PROTEIN"/>
    <property type="match status" value="1"/>
</dbReference>
<reference evidence="3" key="1">
    <citation type="submission" date="2025-08" db="UniProtKB">
        <authorList>
            <consortium name="Ensembl"/>
        </authorList>
    </citation>
    <scope>IDENTIFICATION</scope>
</reference>
<dbReference type="OMA" id="NIEDPCH"/>
<protein>
    <recommendedName>
        <fullName evidence="2">SCAN box domain-containing protein</fullName>
    </recommendedName>
</protein>
<evidence type="ECO:0000313" key="3">
    <source>
        <dbReference type="Ensembl" id="ENSSMRP00000004730.1"/>
    </source>
</evidence>
<evidence type="ECO:0000256" key="1">
    <source>
        <dbReference type="ARBA" id="ARBA00023242"/>
    </source>
</evidence>
<proteinExistence type="predicted"/>
<dbReference type="Ensembl" id="ENSSMRT00000005584.1">
    <property type="protein sequence ID" value="ENSSMRP00000004730.1"/>
    <property type="gene ID" value="ENSSMRG00000003898.1"/>
</dbReference>
<dbReference type="Gene3D" id="1.10.4020.10">
    <property type="entry name" value="DNA breaking-rejoining enzymes"/>
    <property type="match status" value="1"/>
</dbReference>
<dbReference type="InterPro" id="IPR003309">
    <property type="entry name" value="SCAN_dom"/>
</dbReference>
<name>A0A8D0DHN3_SALMN</name>
<feature type="domain" description="SCAN box" evidence="2">
    <location>
        <begin position="40"/>
        <end position="102"/>
    </location>
</feature>
<dbReference type="GeneTree" id="ENSGT00940000154715"/>
<sequence length="109" mass="12918">MAELDYVVPDVVKTQNNRELWEKVTQEVVGEDSVMSNVQRQCFRRFRYQDAKGPREVCSQLHNFCRLWLKPEQWTKSQMLDLVILEQLLAVLPPERRTWVRECGGHTPC</sequence>
<dbReference type="Proteomes" id="UP000694421">
    <property type="component" value="Unplaced"/>
</dbReference>